<dbReference type="GO" id="GO:0008168">
    <property type="term" value="F:methyltransferase activity"/>
    <property type="evidence" value="ECO:0007669"/>
    <property type="project" value="UniProtKB-KW"/>
</dbReference>
<reference evidence="4 5" key="1">
    <citation type="submission" date="2016-11" db="EMBL/GenBank/DDBJ databases">
        <authorList>
            <person name="Jaros S."/>
            <person name="Januszkiewicz K."/>
            <person name="Wedrychowicz H."/>
        </authorList>
    </citation>
    <scope>NUCLEOTIDE SEQUENCE [LARGE SCALE GENOMIC DNA]</scope>
    <source>
        <strain evidence="4 5">GAS86</strain>
    </source>
</reference>
<feature type="region of interest" description="Disordered" evidence="2">
    <location>
        <begin position="406"/>
        <end position="426"/>
    </location>
</feature>
<dbReference type="AlphaFoldDB" id="A0A1N6I1B2"/>
<evidence type="ECO:0000256" key="1">
    <source>
        <dbReference type="SAM" id="Coils"/>
    </source>
</evidence>
<feature type="coiled-coil region" evidence="1">
    <location>
        <begin position="288"/>
        <end position="315"/>
    </location>
</feature>
<dbReference type="EMBL" id="FSRM01000001">
    <property type="protein sequence ID" value="SIO25820.1"/>
    <property type="molecule type" value="Genomic_DNA"/>
</dbReference>
<dbReference type="SUPFAM" id="SSF53335">
    <property type="entry name" value="S-adenosyl-L-methionine-dependent methyltransferases"/>
    <property type="match status" value="1"/>
</dbReference>
<dbReference type="InterPro" id="IPR006342">
    <property type="entry name" value="FkbM_mtfrase"/>
</dbReference>
<keyword evidence="4" id="KW-0808">Transferase</keyword>
<evidence type="ECO:0000313" key="4">
    <source>
        <dbReference type="EMBL" id="SIO25820.1"/>
    </source>
</evidence>
<feature type="domain" description="Methyltransferase FkbM" evidence="3">
    <location>
        <begin position="29"/>
        <end position="192"/>
    </location>
</feature>
<evidence type="ECO:0000256" key="2">
    <source>
        <dbReference type="SAM" id="MobiDB-lite"/>
    </source>
</evidence>
<organism evidence="4 5">
    <name type="scientific">Paraburkholderia phenazinium</name>
    <dbReference type="NCBI Taxonomy" id="60549"/>
    <lineage>
        <taxon>Bacteria</taxon>
        <taxon>Pseudomonadati</taxon>
        <taxon>Pseudomonadota</taxon>
        <taxon>Betaproteobacteria</taxon>
        <taxon>Burkholderiales</taxon>
        <taxon>Burkholderiaceae</taxon>
        <taxon>Paraburkholderia</taxon>
    </lineage>
</organism>
<evidence type="ECO:0000313" key="5">
    <source>
        <dbReference type="Proteomes" id="UP000184693"/>
    </source>
</evidence>
<keyword evidence="4" id="KW-0489">Methyltransferase</keyword>
<sequence>MTLVSFAQNQEDILLWRALQHVSNGFYIDVGAADPSDLSITRLFYEHGWHGINLEPQGAYFASLCEARPHDINLRIAAGREAASLTFHRIDGSGLSTFDAATAAKHRADGWAVVEEPIDLLPLAEICRRYRADGPIHFLKVDVEGGEGDVLAGADFSQFRPWIVLVEATLPLSQEESWAGWEPILTSQGYSFVWFDGLNRFYLANEMKEELGKYFLTPPNTFDGFELAANLLRRAEHAEHALHQAQEQAAETVRQADAAAQRTVAIQQEMQQLSRTLTQTVRRTDTALAEQGRRTDEARRVAAQAEERVAQMLNSASWRVTAPLRASHRLVSLGPWAVLRRLASRGPRAVLRRLNAKELARRVFLMGARFFLRLPGAGRGMRLVNSVAPRPAQWLARRYHAYEQGAAERRTGSAGRRGGAAPVEKPLDLSQPRLDDALSQFAIVLSEEELRLCRQFIAGRSAHGTKD</sequence>
<dbReference type="GO" id="GO:0032259">
    <property type="term" value="P:methylation"/>
    <property type="evidence" value="ECO:0007669"/>
    <property type="project" value="UniProtKB-KW"/>
</dbReference>
<keyword evidence="1" id="KW-0175">Coiled coil</keyword>
<gene>
    <name evidence="4" type="ORF">SAMN05444168_3856</name>
</gene>
<dbReference type="Gene3D" id="3.40.50.150">
    <property type="entry name" value="Vaccinia Virus protein VP39"/>
    <property type="match status" value="1"/>
</dbReference>
<dbReference type="Proteomes" id="UP000184693">
    <property type="component" value="Unassembled WGS sequence"/>
</dbReference>
<accession>A0A1N6I1B2</accession>
<dbReference type="InterPro" id="IPR029063">
    <property type="entry name" value="SAM-dependent_MTases_sf"/>
</dbReference>
<protein>
    <submittedName>
        <fullName evidence="4">Methyltransferase, FkbM family</fullName>
    </submittedName>
</protein>
<proteinExistence type="predicted"/>
<evidence type="ECO:0000259" key="3">
    <source>
        <dbReference type="Pfam" id="PF05050"/>
    </source>
</evidence>
<feature type="coiled-coil region" evidence="1">
    <location>
        <begin position="228"/>
        <end position="262"/>
    </location>
</feature>
<dbReference type="RefSeq" id="WP_074265666.1">
    <property type="nucleotide sequence ID" value="NZ_FSRM01000001.1"/>
</dbReference>
<dbReference type="Pfam" id="PF05050">
    <property type="entry name" value="Methyltransf_21"/>
    <property type="match status" value="1"/>
</dbReference>
<name>A0A1N6I1B2_9BURK</name>
<dbReference type="OrthoDB" id="9810122at2"/>
<dbReference type="NCBIfam" id="TIGR01444">
    <property type="entry name" value="fkbM_fam"/>
    <property type="match status" value="1"/>
</dbReference>